<dbReference type="Proteomes" id="UP000652761">
    <property type="component" value="Unassembled WGS sequence"/>
</dbReference>
<reference evidence="2" key="1">
    <citation type="submission" date="2017-07" db="EMBL/GenBank/DDBJ databases">
        <title>Taro Niue Genome Assembly and Annotation.</title>
        <authorList>
            <person name="Atibalentja N."/>
            <person name="Keating K."/>
            <person name="Fields C.J."/>
        </authorList>
    </citation>
    <scope>NUCLEOTIDE SEQUENCE</scope>
    <source>
        <strain evidence="2">Niue_2</strain>
        <tissue evidence="2">Leaf</tissue>
    </source>
</reference>
<feature type="region of interest" description="Disordered" evidence="1">
    <location>
        <begin position="1"/>
        <end position="33"/>
    </location>
</feature>
<sequence>MAVAIPSRRVMGPRQQPCRIGETGRDSKTCRDQKAWRDSLITTANRVAIRSHPRGPTAHLMSRRAEPSRHQQRGRPAGSSISGCPQTIQACTHGEGSMEKAIKLTTKPRGLPIHPDWEGHKKSLP</sequence>
<organism evidence="2 3">
    <name type="scientific">Colocasia esculenta</name>
    <name type="common">Wild taro</name>
    <name type="synonym">Arum esculentum</name>
    <dbReference type="NCBI Taxonomy" id="4460"/>
    <lineage>
        <taxon>Eukaryota</taxon>
        <taxon>Viridiplantae</taxon>
        <taxon>Streptophyta</taxon>
        <taxon>Embryophyta</taxon>
        <taxon>Tracheophyta</taxon>
        <taxon>Spermatophyta</taxon>
        <taxon>Magnoliopsida</taxon>
        <taxon>Liliopsida</taxon>
        <taxon>Araceae</taxon>
        <taxon>Aroideae</taxon>
        <taxon>Colocasieae</taxon>
        <taxon>Colocasia</taxon>
    </lineage>
</organism>
<evidence type="ECO:0000313" key="3">
    <source>
        <dbReference type="Proteomes" id="UP000652761"/>
    </source>
</evidence>
<keyword evidence="3" id="KW-1185">Reference proteome</keyword>
<accession>A0A843WFZ1</accession>
<dbReference type="EMBL" id="NMUH01003686">
    <property type="protein sequence ID" value="MQM06676.1"/>
    <property type="molecule type" value="Genomic_DNA"/>
</dbReference>
<proteinExistence type="predicted"/>
<protein>
    <submittedName>
        <fullName evidence="2">Uncharacterized protein</fullName>
    </submittedName>
</protein>
<feature type="compositionally biased region" description="Basic and acidic residues" evidence="1">
    <location>
        <begin position="22"/>
        <end position="33"/>
    </location>
</feature>
<dbReference type="AlphaFoldDB" id="A0A843WFZ1"/>
<evidence type="ECO:0000256" key="1">
    <source>
        <dbReference type="SAM" id="MobiDB-lite"/>
    </source>
</evidence>
<name>A0A843WFZ1_COLES</name>
<gene>
    <name evidence="2" type="ORF">Taro_039500</name>
</gene>
<feature type="region of interest" description="Disordered" evidence="1">
    <location>
        <begin position="51"/>
        <end position="86"/>
    </location>
</feature>
<comment type="caution">
    <text evidence="2">The sequence shown here is derived from an EMBL/GenBank/DDBJ whole genome shotgun (WGS) entry which is preliminary data.</text>
</comment>
<evidence type="ECO:0000313" key="2">
    <source>
        <dbReference type="EMBL" id="MQM06676.1"/>
    </source>
</evidence>